<protein>
    <submittedName>
        <fullName evidence="1">Uncharacterized protein</fullName>
    </submittedName>
</protein>
<name>A0A5S9F595_UABAM</name>
<reference evidence="1 2" key="1">
    <citation type="submission" date="2019-08" db="EMBL/GenBank/DDBJ databases">
        <title>Complete genome sequence of Candidatus Uab amorphum.</title>
        <authorList>
            <person name="Shiratori T."/>
            <person name="Suzuki S."/>
            <person name="Kakizawa Y."/>
            <person name="Ishida K."/>
        </authorList>
    </citation>
    <scope>NUCLEOTIDE SEQUENCE [LARGE SCALE GENOMIC DNA]</scope>
    <source>
        <strain evidence="1 2">SRT547</strain>
    </source>
</reference>
<dbReference type="AlphaFoldDB" id="A0A5S9F595"/>
<dbReference type="EMBL" id="AP019860">
    <property type="protein sequence ID" value="BBM86372.1"/>
    <property type="molecule type" value="Genomic_DNA"/>
</dbReference>
<dbReference type="SUPFAM" id="SSF56281">
    <property type="entry name" value="Metallo-hydrolase/oxidoreductase"/>
    <property type="match status" value="1"/>
</dbReference>
<dbReference type="InterPro" id="IPR036866">
    <property type="entry name" value="RibonucZ/Hydroxyglut_hydro"/>
</dbReference>
<dbReference type="Proteomes" id="UP000326354">
    <property type="component" value="Chromosome"/>
</dbReference>
<proteinExistence type="predicted"/>
<evidence type="ECO:0000313" key="2">
    <source>
        <dbReference type="Proteomes" id="UP000326354"/>
    </source>
</evidence>
<accession>A0A5S9F595</accession>
<dbReference type="KEGG" id="uam:UABAM_04758"/>
<organism evidence="1 2">
    <name type="scientific">Uabimicrobium amorphum</name>
    <dbReference type="NCBI Taxonomy" id="2596890"/>
    <lineage>
        <taxon>Bacteria</taxon>
        <taxon>Pseudomonadati</taxon>
        <taxon>Planctomycetota</taxon>
        <taxon>Candidatus Uabimicrobiia</taxon>
        <taxon>Candidatus Uabimicrobiales</taxon>
        <taxon>Candidatus Uabimicrobiaceae</taxon>
        <taxon>Candidatus Uabimicrobium</taxon>
    </lineage>
</organism>
<gene>
    <name evidence="1" type="ORF">UABAM_04758</name>
</gene>
<keyword evidence="2" id="KW-1185">Reference proteome</keyword>
<dbReference type="RefSeq" id="WP_151970432.1">
    <property type="nucleotide sequence ID" value="NZ_AP019860.1"/>
</dbReference>
<evidence type="ECO:0000313" key="1">
    <source>
        <dbReference type="EMBL" id="BBM86372.1"/>
    </source>
</evidence>
<dbReference type="OrthoDB" id="6199268at2"/>
<sequence>MSTQVWSVFDEQAGIWIADYRVGAARARSICVRLVNDNYAIVSPGKSLATKSKDFFAKNVPQILVAPNSVHNMGLKAWQESFTNAISVCSHAAKKRLRKLGHTNMQNLKSLKTLLPDYINIVEVPGSRLGEIWFVVKGEKGTTWIVCDGMMNICILPKNIFGRTLLRFLNMAPGLRFTRQWKWLFIKSRRNFRKWILGLLDSHPPQNLIPAHGDIISQQDLTQKIRQQITKSFG</sequence>